<protein>
    <submittedName>
        <fullName evidence="1">Uncharacterized protein</fullName>
    </submittedName>
</protein>
<keyword evidence="2" id="KW-1185">Reference proteome</keyword>
<accession>A0ACC2VVS7</accession>
<evidence type="ECO:0000313" key="1">
    <source>
        <dbReference type="EMBL" id="KAJ9102886.1"/>
    </source>
</evidence>
<gene>
    <name evidence="1" type="ORF">QFC19_004616</name>
</gene>
<sequence>MPNLGYTTSFAFVENRKFNARENDPNPLHIMVAPHAHPLTRLPGTQKATAIMKAVAAQMKRIMEKRKLVVNSFEEVLAGRNWNHGEVIELVLRRPSGSFLPLWYVLNVMCHEVRFYSSGIHLASSIIVEGGVINAGDAPEYICGGAANRQAPSRKTRTGQAARGRKRVLQNGIASSSSGAQTAKKRKAGSSNAKVFEGREEAVRIDGAQEISKDELKRVKALVNERKAVFRTSLGLTIKAATEKALQSLTPSERRLIETSTHGKRYVQRFFDDSARDARAAHFERLLATKTEQDKPISNDKEPKTAVVKGADSAEEDDASNNFDSAPDDDEENLEEYAQDFMGKMDEDERKVAKGDDVHFFESGVSSVPSHTSTVAIDRTEEGRGKSVISQPYVDNSQRPTQQRSLASGLPSTSRTKTSTTRFDKDMIDDERRRARADLLGMRHGGQTIRRAPLGAADKGDTSQDDVIVIED</sequence>
<comment type="caution">
    <text evidence="1">The sequence shown here is derived from an EMBL/GenBank/DDBJ whole genome shotgun (WGS) entry which is preliminary data.</text>
</comment>
<organism evidence="1 2">
    <name type="scientific">Naganishia cerealis</name>
    <dbReference type="NCBI Taxonomy" id="610337"/>
    <lineage>
        <taxon>Eukaryota</taxon>
        <taxon>Fungi</taxon>
        <taxon>Dikarya</taxon>
        <taxon>Basidiomycota</taxon>
        <taxon>Agaricomycotina</taxon>
        <taxon>Tremellomycetes</taxon>
        <taxon>Filobasidiales</taxon>
        <taxon>Filobasidiaceae</taxon>
        <taxon>Naganishia</taxon>
    </lineage>
</organism>
<name>A0ACC2VVS7_9TREE</name>
<evidence type="ECO:0000313" key="2">
    <source>
        <dbReference type="Proteomes" id="UP001241377"/>
    </source>
</evidence>
<reference evidence="1" key="1">
    <citation type="submission" date="2023-04" db="EMBL/GenBank/DDBJ databases">
        <title>Draft Genome sequencing of Naganishia species isolated from polar environments using Oxford Nanopore Technology.</title>
        <authorList>
            <person name="Leo P."/>
            <person name="Venkateswaran K."/>
        </authorList>
    </citation>
    <scope>NUCLEOTIDE SEQUENCE</scope>
    <source>
        <strain evidence="1">MNA-CCFEE 5261</strain>
    </source>
</reference>
<dbReference type="EMBL" id="JASBWR010000049">
    <property type="protein sequence ID" value="KAJ9102886.1"/>
    <property type="molecule type" value="Genomic_DNA"/>
</dbReference>
<proteinExistence type="predicted"/>
<dbReference type="Proteomes" id="UP001241377">
    <property type="component" value="Unassembled WGS sequence"/>
</dbReference>